<organism evidence="1">
    <name type="scientific">marine metagenome</name>
    <dbReference type="NCBI Taxonomy" id="408172"/>
    <lineage>
        <taxon>unclassified sequences</taxon>
        <taxon>metagenomes</taxon>
        <taxon>ecological metagenomes</taxon>
    </lineage>
</organism>
<feature type="non-terminal residue" evidence="1">
    <location>
        <position position="22"/>
    </location>
</feature>
<evidence type="ECO:0000313" key="1">
    <source>
        <dbReference type="EMBL" id="SVA19048.1"/>
    </source>
</evidence>
<name>A0A381TU61_9ZZZZ</name>
<dbReference type="EMBL" id="UINC01005097">
    <property type="protein sequence ID" value="SVA19048.1"/>
    <property type="molecule type" value="Genomic_DNA"/>
</dbReference>
<gene>
    <name evidence="1" type="ORF">METZ01_LOCUS71902</name>
</gene>
<reference evidence="1" key="1">
    <citation type="submission" date="2018-05" db="EMBL/GenBank/DDBJ databases">
        <authorList>
            <person name="Lanie J.A."/>
            <person name="Ng W.-L."/>
            <person name="Kazmierczak K.M."/>
            <person name="Andrzejewski T.M."/>
            <person name="Davidsen T.M."/>
            <person name="Wayne K.J."/>
            <person name="Tettelin H."/>
            <person name="Glass J.I."/>
            <person name="Rusch D."/>
            <person name="Podicherti R."/>
            <person name="Tsui H.-C.T."/>
            <person name="Winkler M.E."/>
        </authorList>
    </citation>
    <scope>NUCLEOTIDE SEQUENCE</scope>
</reference>
<protein>
    <submittedName>
        <fullName evidence="1">Uncharacterized protein</fullName>
    </submittedName>
</protein>
<sequence>MNYNLGNNYSVILMSHSSKFSG</sequence>
<dbReference type="AlphaFoldDB" id="A0A381TU61"/>
<proteinExistence type="predicted"/>
<accession>A0A381TU61</accession>